<keyword evidence="2 5" id="KW-0812">Transmembrane</keyword>
<evidence type="ECO:0000259" key="6">
    <source>
        <dbReference type="PROSITE" id="PS50262"/>
    </source>
</evidence>
<feature type="transmembrane region" description="Helical" evidence="5">
    <location>
        <begin position="199"/>
        <end position="224"/>
    </location>
</feature>
<evidence type="ECO:0000256" key="5">
    <source>
        <dbReference type="SAM" id="Phobius"/>
    </source>
</evidence>
<protein>
    <submittedName>
        <fullName evidence="8">Uncharacterized protein LOC106013775</fullName>
    </submittedName>
</protein>
<dbReference type="Gene3D" id="1.20.1070.10">
    <property type="entry name" value="Rhodopsin 7-helix transmembrane proteins"/>
    <property type="match status" value="1"/>
</dbReference>
<dbReference type="PRINTS" id="PR00237">
    <property type="entry name" value="GPCRRHODOPSN"/>
</dbReference>
<organism evidence="7 8">
    <name type="scientific">Aplysia californica</name>
    <name type="common">California sea hare</name>
    <dbReference type="NCBI Taxonomy" id="6500"/>
    <lineage>
        <taxon>Eukaryota</taxon>
        <taxon>Metazoa</taxon>
        <taxon>Spiralia</taxon>
        <taxon>Lophotrochozoa</taxon>
        <taxon>Mollusca</taxon>
        <taxon>Gastropoda</taxon>
        <taxon>Heterobranchia</taxon>
        <taxon>Euthyneura</taxon>
        <taxon>Tectipleura</taxon>
        <taxon>Aplysiida</taxon>
        <taxon>Aplysioidea</taxon>
        <taxon>Aplysiidae</taxon>
        <taxon>Aplysia</taxon>
    </lineage>
</organism>
<feature type="transmembrane region" description="Helical" evidence="5">
    <location>
        <begin position="293"/>
        <end position="317"/>
    </location>
</feature>
<dbReference type="InterPro" id="IPR000276">
    <property type="entry name" value="GPCR_Rhodpsn"/>
</dbReference>
<evidence type="ECO:0000313" key="7">
    <source>
        <dbReference type="Proteomes" id="UP000694888"/>
    </source>
</evidence>
<accession>A0ABM1ADY3</accession>
<dbReference type="Pfam" id="PF00001">
    <property type="entry name" value="7tm_1"/>
    <property type="match status" value="1"/>
</dbReference>
<dbReference type="InterPro" id="IPR052954">
    <property type="entry name" value="GPCR-Ligand_Int"/>
</dbReference>
<reference evidence="8" key="1">
    <citation type="submission" date="2025-08" db="UniProtKB">
        <authorList>
            <consortium name="RefSeq"/>
        </authorList>
    </citation>
    <scope>IDENTIFICATION</scope>
</reference>
<evidence type="ECO:0000256" key="4">
    <source>
        <dbReference type="ARBA" id="ARBA00023136"/>
    </source>
</evidence>
<feature type="transmembrane region" description="Helical" evidence="5">
    <location>
        <begin position="253"/>
        <end position="281"/>
    </location>
</feature>
<feature type="transmembrane region" description="Helical" evidence="5">
    <location>
        <begin position="23"/>
        <end position="50"/>
    </location>
</feature>
<dbReference type="PANTHER" id="PTHR46641:SF2">
    <property type="entry name" value="FMRFAMIDE RECEPTOR"/>
    <property type="match status" value="1"/>
</dbReference>
<evidence type="ECO:0000313" key="8">
    <source>
        <dbReference type="RefSeq" id="XP_012945853.1"/>
    </source>
</evidence>
<feature type="transmembrane region" description="Helical" evidence="5">
    <location>
        <begin position="148"/>
        <end position="166"/>
    </location>
</feature>
<keyword evidence="7" id="KW-1185">Reference proteome</keyword>
<dbReference type="InterPro" id="IPR017452">
    <property type="entry name" value="GPCR_Rhodpsn_7TM"/>
</dbReference>
<feature type="domain" description="G-protein coupled receptors family 1 profile" evidence="6">
    <location>
        <begin position="42"/>
        <end position="316"/>
    </location>
</feature>
<evidence type="ECO:0000256" key="2">
    <source>
        <dbReference type="ARBA" id="ARBA00022692"/>
    </source>
</evidence>
<evidence type="ECO:0000256" key="1">
    <source>
        <dbReference type="ARBA" id="ARBA00004370"/>
    </source>
</evidence>
<dbReference type="PANTHER" id="PTHR46641">
    <property type="entry name" value="FMRFAMIDE RECEPTOR-RELATED"/>
    <property type="match status" value="1"/>
</dbReference>
<dbReference type="RefSeq" id="XP_012945853.1">
    <property type="nucleotide sequence ID" value="XM_013090399.2"/>
</dbReference>
<dbReference type="SUPFAM" id="SSF81321">
    <property type="entry name" value="Family A G protein-coupled receptor-like"/>
    <property type="match status" value="1"/>
</dbReference>
<gene>
    <name evidence="8" type="primary">LOC106013775</name>
</gene>
<proteinExistence type="predicted"/>
<name>A0ABM1ADY3_APLCA</name>
<dbReference type="GeneID" id="106013775"/>
<dbReference type="PROSITE" id="PS50262">
    <property type="entry name" value="G_PROTEIN_RECEP_F1_2"/>
    <property type="match status" value="1"/>
</dbReference>
<keyword evidence="4 5" id="KW-0472">Membrane</keyword>
<comment type="subcellular location">
    <subcellularLocation>
        <location evidence="1">Membrane</location>
    </subcellularLocation>
</comment>
<keyword evidence="3 5" id="KW-1133">Transmembrane helix</keyword>
<sequence length="345" mass="39050">MSVRNITLPGELPGLVGPEVKRVFVVMNLVVLSQIVCTFGIGANIVNMVIFKKHGFDDTVNISLFSLAISDFGALITQQWFIICLNPWFENSDIPFSSMEIQSLTAGYPHRYFVKTAAWITAFVTFERSLCVALPLKVKSLITRKVAFAFNVGIYLFMTLTMYPLYSTTYFGWKFYPKRNRTLLGMKYTPDRKEIFERWLFLSDFCVPLIAFIVVILCTFIIAVKLKSKAKWRKTASGSATTSNEISAKDRKVVIMISVISGIFIFCFTPISAILAARSIVPDLNIIGRYANINWVCASLGMLAETVNSSVNALVYYKMSTKYRDTFRQMFNSCCKFQGKTDDLK</sequence>
<dbReference type="Proteomes" id="UP000694888">
    <property type="component" value="Unplaced"/>
</dbReference>
<evidence type="ECO:0000256" key="3">
    <source>
        <dbReference type="ARBA" id="ARBA00022989"/>
    </source>
</evidence>